<dbReference type="Gene3D" id="1.10.10.2830">
    <property type="match status" value="1"/>
</dbReference>
<dbReference type="PANTHER" id="PTHR33375">
    <property type="entry name" value="CHROMOSOME-PARTITIONING PROTEIN PARB-RELATED"/>
    <property type="match status" value="1"/>
</dbReference>
<gene>
    <name evidence="3" type="ORF">ACFPIE_03305</name>
</gene>
<proteinExistence type="predicted"/>
<dbReference type="EMBL" id="JBHSLF010000006">
    <property type="protein sequence ID" value="MFC5342926.1"/>
    <property type="molecule type" value="Genomic_DNA"/>
</dbReference>
<evidence type="ECO:0000313" key="4">
    <source>
        <dbReference type="Proteomes" id="UP001596152"/>
    </source>
</evidence>
<dbReference type="SUPFAM" id="SSF109709">
    <property type="entry name" value="KorB DNA-binding domain-like"/>
    <property type="match status" value="1"/>
</dbReference>
<evidence type="ECO:0000259" key="2">
    <source>
        <dbReference type="Pfam" id="PF17762"/>
    </source>
</evidence>
<sequence length="682" mass="73733">MTDQTLPAPTASLIFPPLQDLGLARENPRFHEPADEDIPRLAETLFAAGVVIPLAIRPGRKGEQPFMVLDGRRRRFGLLHLLAEGRIDPTYPVKCELFESKAAQAAAAVLPSIEHAPTHMAEVIVAIGKLRKARMNTRAIAAALGYDELEIKRLEALSNVHPTVLKAFRQGRISLRHVRQFARLTDRDQQEELAQSALHGHFHDYRLQQAVSGGRLTVEDSRLALVGLDRYRAAGGRVEGDLFGEMPDRLLDAEILQAAWRDRAQPVVDALKATGLAVFTAPDTGFRAPDGFLCLPYVMERSLTPEQRGELADARALAAEAEAAIGVDVLAGEAAADVLIPWVEAKLAAAAVPHPGMRIAAVILSPDAASGVEAEFFGVEIPKIEADEPDEADESYADQDDGAASDISAKIETREVEVDVEGANHVLHETRTDVATRGLIRDLADNPMAALTALVAQLFKHLALFRGAYRDESAVNISATPYSRGGTKPIPALDGEVRDRLKARVTAYAESRLRPIAWVDSLAHGDKMALLAELVAISLDLREERTSRVRRAARAEAAEIAELCDADISAHWTPDAAYLGVHSKPLLAQLLVDMAVEDPRAKTLKKDELVTFTAEAAAERGWAPQILSWQSGVIDTEAVAPDEDHEADEADGAAPPIDEACDAEPRSDDETATDLGDAQIAA</sequence>
<dbReference type="InterPro" id="IPR050336">
    <property type="entry name" value="Chromosome_partition/occlusion"/>
</dbReference>
<dbReference type="Pfam" id="PF17762">
    <property type="entry name" value="HTH_ParB"/>
    <property type="match status" value="1"/>
</dbReference>
<protein>
    <submittedName>
        <fullName evidence="3">ParB/RepB/Spo0J family partition protein</fullName>
    </submittedName>
</protein>
<organism evidence="3 4">
    <name type="scientific">Brevundimonas staleyi</name>
    <dbReference type="NCBI Taxonomy" id="74326"/>
    <lineage>
        <taxon>Bacteria</taxon>
        <taxon>Pseudomonadati</taxon>
        <taxon>Pseudomonadota</taxon>
        <taxon>Alphaproteobacteria</taxon>
        <taxon>Caulobacterales</taxon>
        <taxon>Caulobacteraceae</taxon>
        <taxon>Brevundimonas</taxon>
    </lineage>
</organism>
<evidence type="ECO:0000313" key="3">
    <source>
        <dbReference type="EMBL" id="MFC5342926.1"/>
    </source>
</evidence>
<feature type="domain" description="ParB/Spo0J HTH" evidence="2">
    <location>
        <begin position="131"/>
        <end position="201"/>
    </location>
</feature>
<dbReference type="RefSeq" id="WP_374039546.1">
    <property type="nucleotide sequence ID" value="NZ_CP169083.1"/>
</dbReference>
<name>A0ABW0FN27_9CAUL</name>
<accession>A0ABW0FN27</accession>
<reference evidence="4" key="1">
    <citation type="journal article" date="2019" name="Int. J. Syst. Evol. Microbiol.">
        <title>The Global Catalogue of Microorganisms (GCM) 10K type strain sequencing project: providing services to taxonomists for standard genome sequencing and annotation.</title>
        <authorList>
            <consortium name="The Broad Institute Genomics Platform"/>
            <consortium name="The Broad Institute Genome Sequencing Center for Infectious Disease"/>
            <person name="Wu L."/>
            <person name="Ma J."/>
        </authorList>
    </citation>
    <scope>NUCLEOTIDE SEQUENCE [LARGE SCALE GENOMIC DNA]</scope>
    <source>
        <strain evidence="4">JCM 12125</strain>
    </source>
</reference>
<feature type="region of interest" description="Disordered" evidence="1">
    <location>
        <begin position="639"/>
        <end position="682"/>
    </location>
</feature>
<feature type="compositionally biased region" description="Acidic residues" evidence="1">
    <location>
        <begin position="640"/>
        <end position="651"/>
    </location>
</feature>
<dbReference type="PANTHER" id="PTHR33375:SF7">
    <property type="entry name" value="CHROMOSOME 2-PARTITIONING PROTEIN PARB-RELATED"/>
    <property type="match status" value="1"/>
</dbReference>
<dbReference type="InterPro" id="IPR041468">
    <property type="entry name" value="HTH_ParB/Spo0J"/>
</dbReference>
<comment type="caution">
    <text evidence="3">The sequence shown here is derived from an EMBL/GenBank/DDBJ whole genome shotgun (WGS) entry which is preliminary data.</text>
</comment>
<dbReference type="Proteomes" id="UP001596152">
    <property type="component" value="Unassembled WGS sequence"/>
</dbReference>
<keyword evidence="4" id="KW-1185">Reference proteome</keyword>
<evidence type="ECO:0000256" key="1">
    <source>
        <dbReference type="SAM" id="MobiDB-lite"/>
    </source>
</evidence>